<proteinExistence type="predicted"/>
<dbReference type="AlphaFoldDB" id="A0A0C3A874"/>
<dbReference type="InParanoid" id="A0A0C3A874"/>
<evidence type="ECO:0000313" key="1">
    <source>
        <dbReference type="EMBL" id="KIM69908.1"/>
    </source>
</evidence>
<sequence length="118" mass="13566">MHSSSTKQTWWTHISWTPMSLDHLKRWTIRCQRRSERDGETIHHLSLVRQIELDMRRLRLTILMGLLHIRRRVLLERNLDALNPDFVALFWGASTSPASTPVPLSVAGVGLGTGSDDR</sequence>
<accession>A0A0C3A874</accession>
<protein>
    <submittedName>
        <fullName evidence="1">Uncharacterized protein</fullName>
    </submittedName>
</protein>
<dbReference type="EMBL" id="KN822005">
    <property type="protein sequence ID" value="KIM69908.1"/>
    <property type="molecule type" value="Genomic_DNA"/>
</dbReference>
<organism evidence="1 2">
    <name type="scientific">Scleroderma citrinum Foug A</name>
    <dbReference type="NCBI Taxonomy" id="1036808"/>
    <lineage>
        <taxon>Eukaryota</taxon>
        <taxon>Fungi</taxon>
        <taxon>Dikarya</taxon>
        <taxon>Basidiomycota</taxon>
        <taxon>Agaricomycotina</taxon>
        <taxon>Agaricomycetes</taxon>
        <taxon>Agaricomycetidae</taxon>
        <taxon>Boletales</taxon>
        <taxon>Sclerodermatineae</taxon>
        <taxon>Sclerodermataceae</taxon>
        <taxon>Scleroderma</taxon>
    </lineage>
</organism>
<reference evidence="2" key="2">
    <citation type="submission" date="2015-01" db="EMBL/GenBank/DDBJ databases">
        <title>Evolutionary Origins and Diversification of the Mycorrhizal Mutualists.</title>
        <authorList>
            <consortium name="DOE Joint Genome Institute"/>
            <consortium name="Mycorrhizal Genomics Consortium"/>
            <person name="Kohler A."/>
            <person name="Kuo A."/>
            <person name="Nagy L.G."/>
            <person name="Floudas D."/>
            <person name="Copeland A."/>
            <person name="Barry K.W."/>
            <person name="Cichocki N."/>
            <person name="Veneault-Fourrey C."/>
            <person name="LaButti K."/>
            <person name="Lindquist E.A."/>
            <person name="Lipzen A."/>
            <person name="Lundell T."/>
            <person name="Morin E."/>
            <person name="Murat C."/>
            <person name="Riley R."/>
            <person name="Ohm R."/>
            <person name="Sun H."/>
            <person name="Tunlid A."/>
            <person name="Henrissat B."/>
            <person name="Grigoriev I.V."/>
            <person name="Hibbett D.S."/>
            <person name="Martin F."/>
        </authorList>
    </citation>
    <scope>NUCLEOTIDE SEQUENCE [LARGE SCALE GENOMIC DNA]</scope>
    <source>
        <strain evidence="2">Foug A</strain>
    </source>
</reference>
<evidence type="ECO:0000313" key="2">
    <source>
        <dbReference type="Proteomes" id="UP000053989"/>
    </source>
</evidence>
<name>A0A0C3A874_9AGAM</name>
<dbReference type="Proteomes" id="UP000053989">
    <property type="component" value="Unassembled WGS sequence"/>
</dbReference>
<reference evidence="1 2" key="1">
    <citation type="submission" date="2014-04" db="EMBL/GenBank/DDBJ databases">
        <authorList>
            <consortium name="DOE Joint Genome Institute"/>
            <person name="Kuo A."/>
            <person name="Kohler A."/>
            <person name="Nagy L.G."/>
            <person name="Floudas D."/>
            <person name="Copeland A."/>
            <person name="Barry K.W."/>
            <person name="Cichocki N."/>
            <person name="Veneault-Fourrey C."/>
            <person name="LaButti K."/>
            <person name="Lindquist E.A."/>
            <person name="Lipzen A."/>
            <person name="Lundell T."/>
            <person name="Morin E."/>
            <person name="Murat C."/>
            <person name="Sun H."/>
            <person name="Tunlid A."/>
            <person name="Henrissat B."/>
            <person name="Grigoriev I.V."/>
            <person name="Hibbett D.S."/>
            <person name="Martin F."/>
            <person name="Nordberg H.P."/>
            <person name="Cantor M.N."/>
            <person name="Hua S.X."/>
        </authorList>
    </citation>
    <scope>NUCLEOTIDE SEQUENCE [LARGE SCALE GENOMIC DNA]</scope>
    <source>
        <strain evidence="1 2">Foug A</strain>
    </source>
</reference>
<keyword evidence="2" id="KW-1185">Reference proteome</keyword>
<dbReference type="HOGENOM" id="CLU_2074513_0_0_1"/>
<gene>
    <name evidence="1" type="ORF">SCLCIDRAFT_490454</name>
</gene>